<dbReference type="PANTHER" id="PTHR10827:SF98">
    <property type="entry name" value="45 KDA CALCIUM-BINDING PROTEIN"/>
    <property type="match status" value="1"/>
</dbReference>
<evidence type="ECO:0000256" key="2">
    <source>
        <dbReference type="ARBA" id="ARBA00022737"/>
    </source>
</evidence>
<accession>A0A1S3HNX9</accession>
<feature type="domain" description="EF-hand" evidence="4">
    <location>
        <begin position="198"/>
        <end position="233"/>
    </location>
</feature>
<evidence type="ECO:0000256" key="3">
    <source>
        <dbReference type="ARBA" id="ARBA00022837"/>
    </source>
</evidence>
<dbReference type="PROSITE" id="PS00018">
    <property type="entry name" value="EF_HAND_1"/>
    <property type="match status" value="2"/>
</dbReference>
<dbReference type="GeneID" id="106156874"/>
<keyword evidence="5" id="KW-1185">Reference proteome</keyword>
<protein>
    <submittedName>
        <fullName evidence="6">Sarcoplasmic calcium-binding protein</fullName>
    </submittedName>
</protein>
<feature type="domain" description="EF-hand" evidence="4">
    <location>
        <begin position="75"/>
        <end position="110"/>
    </location>
</feature>
<dbReference type="GO" id="GO:0005509">
    <property type="term" value="F:calcium ion binding"/>
    <property type="evidence" value="ECO:0007669"/>
    <property type="project" value="InterPro"/>
</dbReference>
<reference evidence="6" key="1">
    <citation type="submission" date="2025-08" db="UniProtKB">
        <authorList>
            <consortium name="RefSeq"/>
        </authorList>
    </citation>
    <scope>IDENTIFICATION</scope>
    <source>
        <tissue evidence="6">Gonads</tissue>
    </source>
</reference>
<dbReference type="Gene3D" id="1.10.238.10">
    <property type="entry name" value="EF-hand"/>
    <property type="match status" value="1"/>
</dbReference>
<evidence type="ECO:0000313" key="5">
    <source>
        <dbReference type="Proteomes" id="UP000085678"/>
    </source>
</evidence>
<keyword evidence="1" id="KW-0479">Metal-binding</keyword>
<dbReference type="Proteomes" id="UP000085678">
    <property type="component" value="Unplaced"/>
</dbReference>
<dbReference type="InParanoid" id="A0A1S3HNX9"/>
<evidence type="ECO:0000313" key="6">
    <source>
        <dbReference type="RefSeq" id="XP_013387758.1"/>
    </source>
</evidence>
<gene>
    <name evidence="6" type="primary">LOC106156874</name>
</gene>
<sequence>MSKIFQTSRGLLKITQSCRGLAMTIPARRRLGEIVQQGLVPEFAPFWQPIRGMANQAVRFKKAPIDYPLLTGSDHWRRKKRTVFRRMDTNGDGFITKEDFETSARRVAEYLKLNDVQAEHILNQRLAIWELVSNATQDTTKVSEEEFVGSSVPIVNQSYYRQDFLPMWVSVEFNTTDIDGDGLISKEEHKAFFYSVNVPVEESKNVFDAMDSNKDGFICIEEFAHASAEFFLTEEPDNPFNEFFGPLVD</sequence>
<name>A0A1S3HNX9_LINAN</name>
<dbReference type="OrthoDB" id="120976at2759"/>
<keyword evidence="3" id="KW-0106">Calcium</keyword>
<dbReference type="RefSeq" id="XP_013387758.1">
    <property type="nucleotide sequence ID" value="XM_013532304.1"/>
</dbReference>
<dbReference type="Pfam" id="PF13202">
    <property type="entry name" value="EF-hand_5"/>
    <property type="match status" value="3"/>
</dbReference>
<evidence type="ECO:0000256" key="1">
    <source>
        <dbReference type="ARBA" id="ARBA00022723"/>
    </source>
</evidence>
<dbReference type="SMART" id="SM00054">
    <property type="entry name" value="EFh"/>
    <property type="match status" value="3"/>
</dbReference>
<proteinExistence type="predicted"/>
<dbReference type="InterPro" id="IPR018247">
    <property type="entry name" value="EF_Hand_1_Ca_BS"/>
</dbReference>
<dbReference type="PROSITE" id="PS50222">
    <property type="entry name" value="EF_HAND_2"/>
    <property type="match status" value="2"/>
</dbReference>
<dbReference type="KEGG" id="lak:106156874"/>
<organism evidence="5 6">
    <name type="scientific">Lingula anatina</name>
    <name type="common">Brachiopod</name>
    <name type="synonym">Lingula unguis</name>
    <dbReference type="NCBI Taxonomy" id="7574"/>
    <lineage>
        <taxon>Eukaryota</taxon>
        <taxon>Metazoa</taxon>
        <taxon>Spiralia</taxon>
        <taxon>Lophotrochozoa</taxon>
        <taxon>Brachiopoda</taxon>
        <taxon>Linguliformea</taxon>
        <taxon>Lingulata</taxon>
        <taxon>Lingulida</taxon>
        <taxon>Linguloidea</taxon>
        <taxon>Lingulidae</taxon>
        <taxon>Lingula</taxon>
    </lineage>
</organism>
<keyword evidence="2" id="KW-0677">Repeat</keyword>
<evidence type="ECO:0000259" key="4">
    <source>
        <dbReference type="PROSITE" id="PS50222"/>
    </source>
</evidence>
<dbReference type="SUPFAM" id="SSF47473">
    <property type="entry name" value="EF-hand"/>
    <property type="match status" value="1"/>
</dbReference>
<dbReference type="InterPro" id="IPR011992">
    <property type="entry name" value="EF-hand-dom_pair"/>
</dbReference>
<dbReference type="PANTHER" id="PTHR10827">
    <property type="entry name" value="RETICULOCALBIN"/>
    <property type="match status" value="1"/>
</dbReference>
<dbReference type="InterPro" id="IPR002048">
    <property type="entry name" value="EF_hand_dom"/>
</dbReference>
<dbReference type="AlphaFoldDB" id="A0A1S3HNX9"/>